<dbReference type="GO" id="GO:0003723">
    <property type="term" value="F:RNA binding"/>
    <property type="evidence" value="ECO:0007669"/>
    <property type="project" value="InterPro"/>
</dbReference>
<dbReference type="PROSITE" id="PS50921">
    <property type="entry name" value="ANTAR"/>
    <property type="match status" value="1"/>
</dbReference>
<feature type="compositionally biased region" description="Low complexity" evidence="1">
    <location>
        <begin position="170"/>
        <end position="182"/>
    </location>
</feature>
<evidence type="ECO:0000313" key="3">
    <source>
        <dbReference type="EMBL" id="SNS02879.1"/>
    </source>
</evidence>
<evidence type="ECO:0000256" key="1">
    <source>
        <dbReference type="SAM" id="MobiDB-lite"/>
    </source>
</evidence>
<evidence type="ECO:0000259" key="2">
    <source>
        <dbReference type="PROSITE" id="PS50921"/>
    </source>
</evidence>
<protein>
    <submittedName>
        <fullName evidence="3">ANTAR domain-containing protein</fullName>
    </submittedName>
</protein>
<dbReference type="InterPro" id="IPR005561">
    <property type="entry name" value="ANTAR"/>
</dbReference>
<dbReference type="SUPFAM" id="SSF52172">
    <property type="entry name" value="CheY-like"/>
    <property type="match status" value="1"/>
</dbReference>
<dbReference type="SMART" id="SM01012">
    <property type="entry name" value="ANTAR"/>
    <property type="match status" value="1"/>
</dbReference>
<feature type="region of interest" description="Disordered" evidence="1">
    <location>
        <begin position="1"/>
        <end position="34"/>
    </location>
</feature>
<gene>
    <name evidence="3" type="ORF">SAMN06893096_101440</name>
</gene>
<organism evidence="3 4">
    <name type="scientific">Geodermatophilus pulveris</name>
    <dbReference type="NCBI Taxonomy" id="1564159"/>
    <lineage>
        <taxon>Bacteria</taxon>
        <taxon>Bacillati</taxon>
        <taxon>Actinomycetota</taxon>
        <taxon>Actinomycetes</taxon>
        <taxon>Geodermatophilales</taxon>
        <taxon>Geodermatophilaceae</taxon>
        <taxon>Geodermatophilus</taxon>
    </lineage>
</organism>
<dbReference type="InterPro" id="IPR011006">
    <property type="entry name" value="CheY-like_superfamily"/>
</dbReference>
<sequence>MSDRTTPAHRSPGLAWDAPRVDAAQAPPARAEQPTVVVARTGRGWSVFAPGRAEDVDDLVEGMTLADLVSEELGALVEPDRDARRAARSAGTAADPHTDPRDARVAALERTVAQLEHALAARVSTERAIGVLAERQITTPQAAFDQLRRDARSKGRPVPELAREVLDGQAARAASAAAESPAGLRTTPCTSGREPGRAPRTRSRTGRGPAEGRS</sequence>
<keyword evidence="4" id="KW-1185">Reference proteome</keyword>
<feature type="region of interest" description="Disordered" evidence="1">
    <location>
        <begin position="139"/>
        <end position="214"/>
    </location>
</feature>
<dbReference type="Proteomes" id="UP000198373">
    <property type="component" value="Unassembled WGS sequence"/>
</dbReference>
<feature type="region of interest" description="Disordered" evidence="1">
    <location>
        <begin position="79"/>
        <end position="104"/>
    </location>
</feature>
<accession>A0A239B4W8</accession>
<dbReference type="Gene3D" id="1.10.10.10">
    <property type="entry name" value="Winged helix-like DNA-binding domain superfamily/Winged helix DNA-binding domain"/>
    <property type="match status" value="1"/>
</dbReference>
<dbReference type="AlphaFoldDB" id="A0A239B4W8"/>
<proteinExistence type="predicted"/>
<dbReference type="EMBL" id="FZOO01000001">
    <property type="protein sequence ID" value="SNS02879.1"/>
    <property type="molecule type" value="Genomic_DNA"/>
</dbReference>
<dbReference type="InterPro" id="IPR036388">
    <property type="entry name" value="WH-like_DNA-bd_sf"/>
</dbReference>
<name>A0A239B4W8_9ACTN</name>
<feature type="compositionally biased region" description="Low complexity" evidence="1">
    <location>
        <begin position="17"/>
        <end position="34"/>
    </location>
</feature>
<feature type="domain" description="ANTAR" evidence="2">
    <location>
        <begin position="105"/>
        <end position="166"/>
    </location>
</feature>
<dbReference type="Pfam" id="PF03861">
    <property type="entry name" value="ANTAR"/>
    <property type="match status" value="1"/>
</dbReference>
<reference evidence="4" key="1">
    <citation type="submission" date="2017-06" db="EMBL/GenBank/DDBJ databases">
        <authorList>
            <person name="Varghese N."/>
            <person name="Submissions S."/>
        </authorList>
    </citation>
    <scope>NUCLEOTIDE SEQUENCE [LARGE SCALE GENOMIC DNA]</scope>
    <source>
        <strain evidence="4">DSM 46839</strain>
    </source>
</reference>
<evidence type="ECO:0000313" key="4">
    <source>
        <dbReference type="Proteomes" id="UP000198373"/>
    </source>
</evidence>